<feature type="transmembrane region" description="Helical" evidence="8">
    <location>
        <begin position="158"/>
        <end position="179"/>
    </location>
</feature>
<comment type="caution">
    <text evidence="13">The sequence shown here is derived from an EMBL/GenBank/DDBJ whole genome shotgun (WGS) entry which is preliminary data.</text>
</comment>
<keyword evidence="3" id="KW-1003">Cell membrane</keyword>
<evidence type="ECO:0000256" key="7">
    <source>
        <dbReference type="RuleBase" id="RU000320"/>
    </source>
</evidence>
<reference evidence="13 14" key="1">
    <citation type="submission" date="2018-08" db="EMBL/GenBank/DDBJ databases">
        <title>Whole genome sequence analysis of Dermacoccus abyssi bacteria isolated from Deep Mariana trench Micromonospora spp reveals genes involved in the environmental adaptation and production of secondary metabolites.</title>
        <authorList>
            <person name="Abdel-Mageed W.M."/>
            <person name="Lehri B."/>
            <person name="Nouioui I."/>
            <person name="Goodfellow I."/>
            <person name="Jaspars M."/>
            <person name="Karlyshev A."/>
        </authorList>
    </citation>
    <scope>NUCLEOTIDE SEQUENCE [LARGE SCALE GENOMIC DNA]</scope>
    <source>
        <strain evidence="13 14">MT1.1</strain>
    </source>
</reference>
<evidence type="ECO:0000259" key="9">
    <source>
        <dbReference type="Pfam" id="PF00361"/>
    </source>
</evidence>
<keyword evidence="4 7" id="KW-0812">Transmembrane</keyword>
<feature type="transmembrane region" description="Helical" evidence="8">
    <location>
        <begin position="199"/>
        <end position="223"/>
    </location>
</feature>
<feature type="transmembrane region" description="Helical" evidence="8">
    <location>
        <begin position="71"/>
        <end position="92"/>
    </location>
</feature>
<evidence type="ECO:0000259" key="11">
    <source>
        <dbReference type="Pfam" id="PF13244"/>
    </source>
</evidence>
<evidence type="ECO:0000313" key="13">
    <source>
        <dbReference type="EMBL" id="RHW47661.1"/>
    </source>
</evidence>
<evidence type="ECO:0000259" key="12">
    <source>
        <dbReference type="Pfam" id="PF20501"/>
    </source>
</evidence>
<keyword evidence="6 8" id="KW-0472">Membrane</keyword>
<evidence type="ECO:0000256" key="3">
    <source>
        <dbReference type="ARBA" id="ARBA00022475"/>
    </source>
</evidence>
<dbReference type="Pfam" id="PF00361">
    <property type="entry name" value="Proton_antipo_M"/>
    <property type="match status" value="1"/>
</dbReference>
<feature type="transmembrane region" description="Helical" evidence="8">
    <location>
        <begin position="905"/>
        <end position="929"/>
    </location>
</feature>
<dbReference type="AlphaFoldDB" id="A0A417ZAJ0"/>
<dbReference type="RefSeq" id="WP_118912542.1">
    <property type="nucleotide sequence ID" value="NZ_CBCRVH010000002.1"/>
</dbReference>
<feature type="transmembrane region" description="Helical" evidence="8">
    <location>
        <begin position="290"/>
        <end position="309"/>
    </location>
</feature>
<protein>
    <submittedName>
        <fullName evidence="13">Na+/H+ antiporter subunit A</fullName>
    </submittedName>
</protein>
<feature type="transmembrane region" description="Helical" evidence="8">
    <location>
        <begin position="830"/>
        <end position="850"/>
    </location>
</feature>
<evidence type="ECO:0000259" key="10">
    <source>
        <dbReference type="Pfam" id="PF04039"/>
    </source>
</evidence>
<keyword evidence="2" id="KW-0813">Transport</keyword>
<accession>A0A417ZAJ0</accession>
<dbReference type="Proteomes" id="UP000285376">
    <property type="component" value="Unassembled WGS sequence"/>
</dbReference>
<feature type="transmembrane region" description="Helical" evidence="8">
    <location>
        <begin position="598"/>
        <end position="616"/>
    </location>
</feature>
<dbReference type="Pfam" id="PF04039">
    <property type="entry name" value="MnhB"/>
    <property type="match status" value="1"/>
</dbReference>
<evidence type="ECO:0000256" key="1">
    <source>
        <dbReference type="ARBA" id="ARBA00004651"/>
    </source>
</evidence>
<dbReference type="InterPro" id="IPR025383">
    <property type="entry name" value="MrpA_C/MbhD"/>
</dbReference>
<evidence type="ECO:0000256" key="2">
    <source>
        <dbReference type="ARBA" id="ARBA00022448"/>
    </source>
</evidence>
<feature type="transmembrane region" description="Helical" evidence="8">
    <location>
        <begin position="623"/>
        <end position="640"/>
    </location>
</feature>
<gene>
    <name evidence="13" type="ORF">D1832_02945</name>
</gene>
<feature type="transmembrane region" description="Helical" evidence="8">
    <location>
        <begin position="127"/>
        <end position="146"/>
    </location>
</feature>
<dbReference type="InterPro" id="IPR046806">
    <property type="entry name" value="MrpA_C/MbhE"/>
</dbReference>
<feature type="transmembrane region" description="Helical" evidence="8">
    <location>
        <begin position="802"/>
        <end position="824"/>
    </location>
</feature>
<feature type="transmembrane region" description="Helical" evidence="8">
    <location>
        <begin position="686"/>
        <end position="705"/>
    </location>
</feature>
<feature type="domain" description="NADH:quinone oxidoreductase/Mrp antiporter transmembrane" evidence="9">
    <location>
        <begin position="121"/>
        <end position="394"/>
    </location>
</feature>
<dbReference type="InterPro" id="IPR007182">
    <property type="entry name" value="MnhB"/>
</dbReference>
<feature type="transmembrane region" description="Helical" evidence="8">
    <location>
        <begin position="565"/>
        <end position="586"/>
    </location>
</feature>
<sequence length="956" mass="99794">MILLISVHLLAALAAPAMALALGRKVFMALAIVPLATFVWAVLNAPGAAPVTQTVSWIPSLGTDLAFRMGALQWLLTLVVAGVGALVLFYCASYFHDDDRVGSFAATFIAFAGSMLGLVLADDLLMVYVFWEMTTVFSYLLIGYDMTKRSARLAAMQALIVTTFGGLAMLVGMLMLGHLAGTMRISKILADPPAASGLLTAAVMLVLVGALSKSAIVPFHFWLPGAMSAPTPVSAYLHAASMVKAGVYLVALLAPAFAGVPGWRAGILTLGVLTMLVGGWRSLVQCDVKLILAYGTVSQLGFLLVVLSVGTRAAALAGVALLLAHALFKSCLFLVVGIIDHNAGNRDLRTLSGLGRRSPVLFAAAAIAGASMVGFPPLLGFVAKESVLTALVDVTAGGDGTGLGPVAAWTVLVGVVVGSIITTAYTLRFLWGAFADKPGVEATDFKTPSPAFLASPVVLAVLSIGVAFFGGPLTKSLEGYTHQFPPGAHEAKLALWHGLGLPLGLSVLALVSGALMFVARRPIAHAQTKVAQPWSAQRAYLSLMHGVDRLSVEVTGFMQRGSVSAYLAVTLVVLLAFPGVAMLMAWTPDVQVHVWDTPAQAAAGLVVVLAAIMTARARRRLRAALLVGVTGYGCAVLFVLQGAPDLALTQVLVETASVIAFVLVLRRLPTYFTDRPLSAQRYVRALLGLAVGAAVAGIMIVATNARTAQPVSVGFPEASVDFGGGKNIVSVTLVDIRAWDTMGEISVLVAAATGVASLLFIGTRRSTIRRVGDLPQHHAAEPKTGGSWLSGPSTLAPEKRSIIFEVVTRLVFPAMVMVGVYLLFAGHNFTGGGFAGGIVTGLALVVRYLAGGRYELDEAAPIDAGTLLGVGLVIAAGSGLAPLAFGGAVLESYQYDVHLPLLGDHHLVTSLFFDIGVYLVVVGLILDLLRTFGSRIDRQIISEERDNDATNAEVAR</sequence>
<feature type="transmembrane region" description="Helical" evidence="8">
    <location>
        <begin position="451"/>
        <end position="473"/>
    </location>
</feature>
<feature type="transmembrane region" description="Helical" evidence="8">
    <location>
        <begin position="315"/>
        <end position="339"/>
    </location>
</feature>
<dbReference type="PANTHER" id="PTHR43373:SF1">
    <property type="entry name" value="NA(+)_H(+) ANTIPORTER SUBUNIT A"/>
    <property type="match status" value="1"/>
</dbReference>
<dbReference type="InterPro" id="IPR042106">
    <property type="entry name" value="Nuo/plastoQ_OxRdtase_6_NuoJ"/>
</dbReference>
<feature type="transmembrane region" description="Helical" evidence="8">
    <location>
        <begin position="862"/>
        <end position="885"/>
    </location>
</feature>
<feature type="transmembrane region" description="Helical" evidence="8">
    <location>
        <begin position="403"/>
        <end position="430"/>
    </location>
</feature>
<evidence type="ECO:0000256" key="5">
    <source>
        <dbReference type="ARBA" id="ARBA00022989"/>
    </source>
</evidence>
<proteinExistence type="predicted"/>
<dbReference type="Pfam" id="PF13244">
    <property type="entry name" value="MbhD"/>
    <property type="match status" value="1"/>
</dbReference>
<dbReference type="NCBIfam" id="NF009284">
    <property type="entry name" value="PRK12644.1"/>
    <property type="match status" value="1"/>
</dbReference>
<evidence type="ECO:0000256" key="4">
    <source>
        <dbReference type="ARBA" id="ARBA00022692"/>
    </source>
</evidence>
<comment type="subcellular location">
    <subcellularLocation>
        <location evidence="1">Cell membrane</location>
        <topology evidence="1">Multi-pass membrane protein</topology>
    </subcellularLocation>
    <subcellularLocation>
        <location evidence="7">Membrane</location>
        <topology evidence="7">Multi-pass membrane protein</topology>
    </subcellularLocation>
</comment>
<dbReference type="InterPro" id="IPR001750">
    <property type="entry name" value="ND/Mrp_TM"/>
</dbReference>
<dbReference type="InterPro" id="IPR050616">
    <property type="entry name" value="CPA3_Na-H_Antiporter_A"/>
</dbReference>
<feature type="transmembrane region" description="Helical" evidence="8">
    <location>
        <begin position="235"/>
        <end position="257"/>
    </location>
</feature>
<feature type="transmembrane region" description="Helical" evidence="8">
    <location>
        <begin position="104"/>
        <end position="121"/>
    </location>
</feature>
<dbReference type="GO" id="GO:0005886">
    <property type="term" value="C:plasma membrane"/>
    <property type="evidence" value="ECO:0007669"/>
    <property type="project" value="UniProtKB-SubCell"/>
</dbReference>
<dbReference type="Pfam" id="PF20501">
    <property type="entry name" value="MbhE"/>
    <property type="match status" value="1"/>
</dbReference>
<feature type="transmembrane region" description="Helical" evidence="8">
    <location>
        <begin position="360"/>
        <end position="383"/>
    </location>
</feature>
<evidence type="ECO:0000256" key="6">
    <source>
        <dbReference type="ARBA" id="ARBA00023136"/>
    </source>
</evidence>
<feature type="domain" description="MrpA C-terminal/MbhD" evidence="11">
    <location>
        <begin position="605"/>
        <end position="669"/>
    </location>
</feature>
<evidence type="ECO:0000256" key="8">
    <source>
        <dbReference type="SAM" id="Phobius"/>
    </source>
</evidence>
<feature type="domain" description="MrpA C-terminal/MbhE" evidence="12">
    <location>
        <begin position="681"/>
        <end position="759"/>
    </location>
</feature>
<keyword evidence="5 8" id="KW-1133">Transmembrane helix</keyword>
<evidence type="ECO:0000313" key="14">
    <source>
        <dbReference type="Proteomes" id="UP000285376"/>
    </source>
</evidence>
<feature type="transmembrane region" description="Helical" evidence="8">
    <location>
        <begin position="263"/>
        <end position="283"/>
    </location>
</feature>
<name>A0A417ZAJ0_9MICO</name>
<dbReference type="PRINTS" id="PR01434">
    <property type="entry name" value="NADHDHGNASE5"/>
</dbReference>
<organism evidence="13 14">
    <name type="scientific">Dermacoccus abyssi</name>
    <dbReference type="NCBI Taxonomy" id="322596"/>
    <lineage>
        <taxon>Bacteria</taxon>
        <taxon>Bacillati</taxon>
        <taxon>Actinomycetota</taxon>
        <taxon>Actinomycetes</taxon>
        <taxon>Micrococcales</taxon>
        <taxon>Dermacoccaceae</taxon>
        <taxon>Dermacoccus</taxon>
    </lineage>
</organism>
<feature type="transmembrane region" description="Helical" evidence="8">
    <location>
        <begin position="745"/>
        <end position="762"/>
    </location>
</feature>
<feature type="domain" description="Na+/H+ antiporter MnhB subunit-related protein" evidence="10">
    <location>
        <begin position="803"/>
        <end position="926"/>
    </location>
</feature>
<dbReference type="EMBL" id="QWLM01000002">
    <property type="protein sequence ID" value="RHW47661.1"/>
    <property type="molecule type" value="Genomic_DNA"/>
</dbReference>
<feature type="transmembrane region" description="Helical" evidence="8">
    <location>
        <begin position="493"/>
        <end position="519"/>
    </location>
</feature>
<dbReference type="Gene3D" id="1.20.120.1200">
    <property type="entry name" value="NADH-ubiquinone/plastoquinone oxidoreductase chain 6, subunit NuoJ"/>
    <property type="match status" value="1"/>
</dbReference>
<feature type="transmembrane region" description="Helical" evidence="8">
    <location>
        <begin position="646"/>
        <end position="665"/>
    </location>
</feature>
<dbReference type="PANTHER" id="PTHR43373">
    <property type="entry name" value="NA(+)/H(+) ANTIPORTER SUBUNIT"/>
    <property type="match status" value="1"/>
</dbReference>